<keyword evidence="3" id="KW-0238">DNA-binding</keyword>
<dbReference type="GO" id="GO:0005634">
    <property type="term" value="C:nucleus"/>
    <property type="evidence" value="ECO:0007669"/>
    <property type="project" value="TreeGrafter"/>
</dbReference>
<comment type="caution">
    <text evidence="7">The sequence shown here is derived from an EMBL/GenBank/DDBJ whole genome shotgun (WGS) entry which is preliminary data.</text>
</comment>
<evidence type="ECO:0000259" key="6">
    <source>
        <dbReference type="PROSITE" id="PS50888"/>
    </source>
</evidence>
<keyword evidence="2" id="KW-0805">Transcription regulation</keyword>
<protein>
    <recommendedName>
        <fullName evidence="6">BHLH domain-containing protein</fullName>
    </recommendedName>
</protein>
<evidence type="ECO:0000313" key="8">
    <source>
        <dbReference type="Proteomes" id="UP001231189"/>
    </source>
</evidence>
<feature type="region of interest" description="Disordered" evidence="5">
    <location>
        <begin position="332"/>
        <end position="356"/>
    </location>
</feature>
<keyword evidence="8" id="KW-1185">Reference proteome</keyword>
<evidence type="ECO:0000313" key="7">
    <source>
        <dbReference type="EMBL" id="KAK1626344.1"/>
    </source>
</evidence>
<feature type="compositionally biased region" description="Polar residues" evidence="5">
    <location>
        <begin position="139"/>
        <end position="151"/>
    </location>
</feature>
<dbReference type="PROSITE" id="PS50888">
    <property type="entry name" value="BHLH"/>
    <property type="match status" value="1"/>
</dbReference>
<dbReference type="PANTHER" id="PTHR45855:SF24">
    <property type="entry name" value="HELIX-LOOP-HELIX DNA-BINDING DOMAIN CONTAINING PROTEIN, EXPRESSED"/>
    <property type="match status" value="1"/>
</dbReference>
<evidence type="ECO:0000256" key="5">
    <source>
        <dbReference type="SAM" id="MobiDB-lite"/>
    </source>
</evidence>
<dbReference type="GO" id="GO:0046983">
    <property type="term" value="F:protein dimerization activity"/>
    <property type="evidence" value="ECO:0007669"/>
    <property type="project" value="InterPro"/>
</dbReference>
<name>A0AAD8VXV4_LOLMU</name>
<reference evidence="7" key="1">
    <citation type="submission" date="2023-07" db="EMBL/GenBank/DDBJ databases">
        <title>A chromosome-level genome assembly of Lolium multiflorum.</title>
        <authorList>
            <person name="Chen Y."/>
            <person name="Copetti D."/>
            <person name="Kolliker R."/>
            <person name="Studer B."/>
        </authorList>
    </citation>
    <scope>NUCLEOTIDE SEQUENCE</scope>
    <source>
        <strain evidence="7">02402/16</strain>
        <tissue evidence="7">Leaf</tissue>
    </source>
</reference>
<proteinExistence type="inferred from homology"/>
<dbReference type="SMART" id="SM00353">
    <property type="entry name" value="HLH"/>
    <property type="match status" value="1"/>
</dbReference>
<evidence type="ECO:0000256" key="3">
    <source>
        <dbReference type="ARBA" id="ARBA00023125"/>
    </source>
</evidence>
<sequence length="451" mass="48679">MDDGHDPAEDHWWYDDDYPGEAATIAAADVEDNFIDMFGNFTEDLCKLVWEGSSSRQPVASTVLQPELPGVSLKPPPSDDMMAAWLYPIVSGEVDHAGASTNVPAEVKSEPEPIAMAVSLGTMSTGNKGKLPAKEDMHGTNNENTGTQSNEGMKAASGGSSKTRSSHHSGTHNSTERRRRCKINEKLRTLQQLVPGCDKSNQASTLEQTIQYMKSLQQQVQSMNVRPADSSAAAVYTVVQPPMPIQAAAAGQARPGAVVPMVPYGAMIPYPHYHAVMMPAAASSMMPTPATSAAPEMQRTISTEQQRHKKEKGKRRLKAVRAIFSEFDETKAKPPIFPRDTRSQKGKPGEAHGLHTIGRRGQEGARALWGGPLGHPLAPPFRLYIPSIAKTPGGSTTFREDIQNSAAIVKPNLGIRNFVLAPCRDGELEEIITIIATDASPSTIHDSPIHV</sequence>
<dbReference type="EMBL" id="JAUUTY010000005">
    <property type="protein sequence ID" value="KAK1626344.1"/>
    <property type="molecule type" value="Genomic_DNA"/>
</dbReference>
<accession>A0AAD8VXV4</accession>
<feature type="region of interest" description="Disordered" evidence="5">
    <location>
        <begin position="122"/>
        <end position="181"/>
    </location>
</feature>
<dbReference type="Proteomes" id="UP001231189">
    <property type="component" value="Unassembled WGS sequence"/>
</dbReference>
<dbReference type="PANTHER" id="PTHR45855">
    <property type="entry name" value="TRANSCRIPTION FACTOR PIF1-RELATED"/>
    <property type="match status" value="1"/>
</dbReference>
<comment type="similarity">
    <text evidence="1">Belongs to the bHLH protein family.</text>
</comment>
<dbReference type="SUPFAM" id="SSF47459">
    <property type="entry name" value="HLH, helix-loop-helix DNA-binding domain"/>
    <property type="match status" value="1"/>
</dbReference>
<dbReference type="GO" id="GO:0003677">
    <property type="term" value="F:DNA binding"/>
    <property type="evidence" value="ECO:0007669"/>
    <property type="project" value="UniProtKB-KW"/>
</dbReference>
<dbReference type="AlphaFoldDB" id="A0AAD8VXV4"/>
<organism evidence="7 8">
    <name type="scientific">Lolium multiflorum</name>
    <name type="common">Italian ryegrass</name>
    <name type="synonym">Lolium perenne subsp. multiflorum</name>
    <dbReference type="NCBI Taxonomy" id="4521"/>
    <lineage>
        <taxon>Eukaryota</taxon>
        <taxon>Viridiplantae</taxon>
        <taxon>Streptophyta</taxon>
        <taxon>Embryophyta</taxon>
        <taxon>Tracheophyta</taxon>
        <taxon>Spermatophyta</taxon>
        <taxon>Magnoliopsida</taxon>
        <taxon>Liliopsida</taxon>
        <taxon>Poales</taxon>
        <taxon>Poaceae</taxon>
        <taxon>BOP clade</taxon>
        <taxon>Pooideae</taxon>
        <taxon>Poodae</taxon>
        <taxon>Poeae</taxon>
        <taxon>Poeae Chloroplast Group 2 (Poeae type)</taxon>
        <taxon>Loliodinae</taxon>
        <taxon>Loliinae</taxon>
        <taxon>Lolium</taxon>
    </lineage>
</organism>
<feature type="domain" description="BHLH" evidence="6">
    <location>
        <begin position="167"/>
        <end position="216"/>
    </location>
</feature>
<dbReference type="InterPro" id="IPR036638">
    <property type="entry name" value="HLH_DNA-bd_sf"/>
</dbReference>
<dbReference type="Gene3D" id="4.10.280.10">
    <property type="entry name" value="Helix-loop-helix DNA-binding domain"/>
    <property type="match status" value="1"/>
</dbReference>
<evidence type="ECO:0000256" key="2">
    <source>
        <dbReference type="ARBA" id="ARBA00023015"/>
    </source>
</evidence>
<evidence type="ECO:0000256" key="1">
    <source>
        <dbReference type="ARBA" id="ARBA00005510"/>
    </source>
</evidence>
<gene>
    <name evidence="7" type="ORF">QYE76_000659</name>
</gene>
<keyword evidence="4" id="KW-0804">Transcription</keyword>
<dbReference type="Pfam" id="PF00010">
    <property type="entry name" value="HLH"/>
    <property type="match status" value="1"/>
</dbReference>
<feature type="compositionally biased region" description="Basic and acidic residues" evidence="5">
    <location>
        <begin position="339"/>
        <end position="353"/>
    </location>
</feature>
<dbReference type="InterPro" id="IPR031066">
    <property type="entry name" value="bHLH_ALC-like_plant"/>
</dbReference>
<evidence type="ECO:0000256" key="4">
    <source>
        <dbReference type="ARBA" id="ARBA00023163"/>
    </source>
</evidence>
<dbReference type="InterPro" id="IPR011598">
    <property type="entry name" value="bHLH_dom"/>
</dbReference>